<dbReference type="PANTHER" id="PTHR42754:SF1">
    <property type="entry name" value="LIPOPROTEIN"/>
    <property type="match status" value="1"/>
</dbReference>
<dbReference type="InterPro" id="IPR026444">
    <property type="entry name" value="Secre_tail"/>
</dbReference>
<dbReference type="Gene3D" id="2.60.40.10">
    <property type="entry name" value="Immunoglobulins"/>
    <property type="match status" value="1"/>
</dbReference>
<protein>
    <recommendedName>
        <fullName evidence="2">Secretion system C-terminal sorting domain-containing protein</fullName>
    </recommendedName>
</protein>
<gene>
    <name evidence="3" type="ORF">CEE37_14040</name>
</gene>
<dbReference type="InterPro" id="IPR013783">
    <property type="entry name" value="Ig-like_fold"/>
</dbReference>
<dbReference type="Proteomes" id="UP000319619">
    <property type="component" value="Unassembled WGS sequence"/>
</dbReference>
<dbReference type="SUPFAM" id="SSF50998">
    <property type="entry name" value="Quinoprotein alcohol dehydrogenase-like"/>
    <property type="match status" value="1"/>
</dbReference>
<feature type="domain" description="Secretion system C-terminal sorting" evidence="2">
    <location>
        <begin position="1360"/>
        <end position="1434"/>
    </location>
</feature>
<dbReference type="InterPro" id="IPR011047">
    <property type="entry name" value="Quinoprotein_ADH-like_sf"/>
</dbReference>
<dbReference type="InterPro" id="IPR008969">
    <property type="entry name" value="CarboxyPept-like_regulatory"/>
</dbReference>
<evidence type="ECO:0000256" key="1">
    <source>
        <dbReference type="SAM" id="SignalP"/>
    </source>
</evidence>
<proteinExistence type="predicted"/>
<accession>A0A532UQM4</accession>
<dbReference type="Pfam" id="PF18962">
    <property type="entry name" value="Por_Secre_tail"/>
    <property type="match status" value="1"/>
</dbReference>
<comment type="caution">
    <text evidence="3">The sequence shown here is derived from an EMBL/GenBank/DDBJ whole genome shotgun (WGS) entry which is preliminary data.</text>
</comment>
<name>A0A532UQM4_UNCL8</name>
<evidence type="ECO:0000259" key="2">
    <source>
        <dbReference type="Pfam" id="PF18962"/>
    </source>
</evidence>
<dbReference type="PANTHER" id="PTHR42754">
    <property type="entry name" value="ENDOGLUCANASE"/>
    <property type="match status" value="1"/>
</dbReference>
<organism evidence="3 4">
    <name type="scientific">candidate division LCP-89 bacterium B3_LCP</name>
    <dbReference type="NCBI Taxonomy" id="2012998"/>
    <lineage>
        <taxon>Bacteria</taxon>
        <taxon>Pseudomonadati</taxon>
        <taxon>Bacteria division LCP-89</taxon>
    </lineage>
</organism>
<dbReference type="EMBL" id="NJBN01000013">
    <property type="protein sequence ID" value="TKJ37229.1"/>
    <property type="molecule type" value="Genomic_DNA"/>
</dbReference>
<sequence length="1438" mass="155355">MFARTVKITIATILLSCLAVTISNAEPDTLWTKTFGGTGFEKGYSVQQTGDDGYIIAGYTFSFGAGNADVYLIKTDASGTEQWSQTYGDSLNDYGYSVQITSDDGYIIVGYTSSFGAGNAEVYLIKVDASGTEQWSQTYGEDNIWAEGNSVQQTIDGGYIIAGRTRLSSTEPSDVYLIKTNASGNELWSQTYGGSGEEEGESVQQTSDGGYIIAGRTRSFGPGAQAVYLIKTDSFGTEQWSQTFGGSSYDSGKSVKQTLDGGYIVVGETHPGPQDYDVYVIKTDASGDTLWTKTFGGGETEIGLSIQPTNDYGYIITGFTNSFGAGYADVWLIRMEPDIPPTYGTISGLITDSLDWAPVEGANVMATGGYHDPDGSDETGLYEIFVPPGLGYSVTAYRYGYETKTIPGINIEIGSWNPLDFELNPADPDLVITTLSPDPNPPVSTIEQGGTLWRHYQIIDDSTETPQGGIEIWVDYGEIIPEPSDVDGIVSIGIPSSDVGIGSVGETETFAITHLNGIYIPEGEQIEFDCEVTDRLYSRIWANNMFVNAGVSWVGVEVARGSEVELQECGGIGILGDSLLVKRQGRESGSLSWGVGTPVQVQIGPVQGGASAGLEGGIAVLTEDAYKFDHLIISDLEAVAQYILFADGNFGLLDATLIDLLAYLETWFTGQSTLDNAYRYDKKAIDVLRSAKGNAALGYITSQYDAGIGAAVNVGIEGHSILGYQCPSHVSECRLSGSLTAAANGAAFLNPYSSSIYTSEFTEKLNLGGGSAGVTLGLELATIWNLSPVYWKNYEFVFDWSYITGSIGTEEKTTYIIDGSDVYETLAQIGDLAESLNQILLSGDSTEIGNTTFDQILYNGFIALGELQESSINPPVVEYSTVSGEISEVSSFPLNLGVTITGEKTLSVKVGGGSTFKQHDRKVSERGSWYRGKHLPLEKYDDNPQVPILYPTVVDTILCKVPWYVKAAAYVLTFLSPFMDDSTYALGNGSSIYFSDNAWPQGVDELTVASWGWWGSDPGTLSSEIDERSRQIRARIRDDARSIYGMDYGIGGFYQFEPLGTALLDSVSLTIAYQDSEVVEIDESTLKMYWEDKENHRWSLVGGVVDEANNTVTAEIEELQVFTLAPTLPSGDFSLIPDPPSIPADSMTVCTVISTTIMNNDSTMVEDGTLFTVSSSTGEIITPDADTTETGIQVETVNGIIEFDLIAWSIAYDATVTATSFYGTAEADTVVDFTDDVVPAPPTLINVIDYGEEIDVQWLPNSESDLAGYKIYYDMDASGPPYEGIATIFGQPSPVLVGVDTMRTLTGMFADSTYYVALTAFDISGNESDYSNEMSPSPAGFNPNNTESIIPTEYSLDQNYPNPFNPYTTISFGLPKAGQVELTLYNILGQQVTRLIDGYRNAGYHEVTWDASTLASGIYFYRIEAGDFVSVGKMVLMK</sequence>
<dbReference type="Gene3D" id="2.60.40.4070">
    <property type="match status" value="1"/>
</dbReference>
<dbReference type="Gene3D" id="2.60.40.1120">
    <property type="entry name" value="Carboxypeptidase-like, regulatory domain"/>
    <property type="match status" value="1"/>
</dbReference>
<dbReference type="InterPro" id="IPR036116">
    <property type="entry name" value="FN3_sf"/>
</dbReference>
<dbReference type="NCBIfam" id="TIGR04183">
    <property type="entry name" value="Por_Secre_tail"/>
    <property type="match status" value="1"/>
</dbReference>
<evidence type="ECO:0000313" key="4">
    <source>
        <dbReference type="Proteomes" id="UP000319619"/>
    </source>
</evidence>
<reference evidence="3 4" key="1">
    <citation type="submission" date="2017-06" db="EMBL/GenBank/DDBJ databases">
        <title>Novel microbial phyla capable of carbon fixation and sulfur reduction in deep-sea sediments.</title>
        <authorList>
            <person name="Huang J."/>
            <person name="Baker B."/>
            <person name="Wang Y."/>
        </authorList>
    </citation>
    <scope>NUCLEOTIDE SEQUENCE [LARGE SCALE GENOMIC DNA]</scope>
    <source>
        <strain evidence="3">B3_LCP</strain>
    </source>
</reference>
<dbReference type="SUPFAM" id="SSF49265">
    <property type="entry name" value="Fibronectin type III"/>
    <property type="match status" value="1"/>
</dbReference>
<feature type="chain" id="PRO_5022171034" description="Secretion system C-terminal sorting domain-containing protein" evidence="1">
    <location>
        <begin position="26"/>
        <end position="1438"/>
    </location>
</feature>
<evidence type="ECO:0000313" key="3">
    <source>
        <dbReference type="EMBL" id="TKJ37229.1"/>
    </source>
</evidence>
<dbReference type="Pfam" id="PF13620">
    <property type="entry name" value="CarboxypepD_reg"/>
    <property type="match status" value="1"/>
</dbReference>
<keyword evidence="1" id="KW-0732">Signal</keyword>
<dbReference type="SUPFAM" id="SSF49464">
    <property type="entry name" value="Carboxypeptidase regulatory domain-like"/>
    <property type="match status" value="1"/>
</dbReference>
<feature type="signal peptide" evidence="1">
    <location>
        <begin position="1"/>
        <end position="25"/>
    </location>
</feature>